<sequence>MRRRWKIHFYRTNGKPDNRWRGTKWSQEVLDAAQEKEVFCIGSTDILALVQDRWRLRMQEIQSTGQVLDDETRERDTRDHIRDLVNQVHHTAAAAQIQQTKALFNPIFREVERTFDKVQRRQRGHERRITLTRQERQNREAADIANNEGVDHTAETQLNRAEDPMHGMDHQQRKRQFILAAKVPWHLLDQLEAERRNFAHEKAMFKLWGKASTDE</sequence>
<name>A0A9W6YDF2_9STRA</name>
<protein>
    <submittedName>
        <fullName evidence="1">Unnamed protein product</fullName>
    </submittedName>
</protein>
<gene>
    <name evidence="1" type="ORF">Pfra01_002572000</name>
</gene>
<accession>A0A9W6YDF2</accession>
<dbReference type="Proteomes" id="UP001165121">
    <property type="component" value="Unassembled WGS sequence"/>
</dbReference>
<evidence type="ECO:0000313" key="1">
    <source>
        <dbReference type="EMBL" id="GMF59508.1"/>
    </source>
</evidence>
<keyword evidence="2" id="KW-1185">Reference proteome</keyword>
<dbReference type="OrthoDB" id="190375at2759"/>
<proteinExistence type="predicted"/>
<dbReference type="AlphaFoldDB" id="A0A9W6YDF2"/>
<evidence type="ECO:0000313" key="2">
    <source>
        <dbReference type="Proteomes" id="UP001165121"/>
    </source>
</evidence>
<reference evidence="1" key="1">
    <citation type="submission" date="2023-04" db="EMBL/GenBank/DDBJ databases">
        <title>Phytophthora fragariaefolia NBRC 109709.</title>
        <authorList>
            <person name="Ichikawa N."/>
            <person name="Sato H."/>
            <person name="Tonouchi N."/>
        </authorList>
    </citation>
    <scope>NUCLEOTIDE SEQUENCE</scope>
    <source>
        <strain evidence="1">NBRC 109709</strain>
    </source>
</reference>
<organism evidence="1 2">
    <name type="scientific">Phytophthora fragariaefolia</name>
    <dbReference type="NCBI Taxonomy" id="1490495"/>
    <lineage>
        <taxon>Eukaryota</taxon>
        <taxon>Sar</taxon>
        <taxon>Stramenopiles</taxon>
        <taxon>Oomycota</taxon>
        <taxon>Peronosporomycetes</taxon>
        <taxon>Peronosporales</taxon>
        <taxon>Peronosporaceae</taxon>
        <taxon>Phytophthora</taxon>
    </lineage>
</organism>
<dbReference type="EMBL" id="BSXT01005050">
    <property type="protein sequence ID" value="GMF59508.1"/>
    <property type="molecule type" value="Genomic_DNA"/>
</dbReference>
<comment type="caution">
    <text evidence="1">The sequence shown here is derived from an EMBL/GenBank/DDBJ whole genome shotgun (WGS) entry which is preliminary data.</text>
</comment>